<keyword evidence="3" id="KW-1003">Cell membrane</keyword>
<dbReference type="Pfam" id="PF01219">
    <property type="entry name" value="DAGK_prokar"/>
    <property type="match status" value="1"/>
</dbReference>
<feature type="binding site" evidence="17">
    <location>
        <position position="77"/>
    </location>
    <ligand>
        <name>ATP</name>
        <dbReference type="ChEBI" id="CHEBI:30616"/>
    </ligand>
</feature>
<feature type="binding site" evidence="17">
    <location>
        <position position="29"/>
    </location>
    <ligand>
        <name>ATP</name>
        <dbReference type="ChEBI" id="CHEBI:30616"/>
    </ligand>
</feature>
<feature type="binding site" evidence="17">
    <location>
        <begin position="95"/>
        <end position="96"/>
    </location>
    <ligand>
        <name>ATP</name>
        <dbReference type="ChEBI" id="CHEBI:30616"/>
    </ligand>
</feature>
<dbReference type="GO" id="GO:0016301">
    <property type="term" value="F:kinase activity"/>
    <property type="evidence" value="ECO:0007669"/>
    <property type="project" value="UniProtKB-KW"/>
</dbReference>
<dbReference type="PANTHER" id="PTHR34299:SF1">
    <property type="entry name" value="DIACYLGLYCEROL KINASE"/>
    <property type="match status" value="1"/>
</dbReference>
<dbReference type="GO" id="GO:0008654">
    <property type="term" value="P:phospholipid biosynthetic process"/>
    <property type="evidence" value="ECO:0007669"/>
    <property type="project" value="UniProtKB-KW"/>
</dbReference>
<evidence type="ECO:0000256" key="19">
    <source>
        <dbReference type="SAM" id="Phobius"/>
    </source>
</evidence>
<feature type="transmembrane region" description="Helical" evidence="19">
    <location>
        <begin position="32"/>
        <end position="50"/>
    </location>
</feature>
<evidence type="ECO:0000256" key="12">
    <source>
        <dbReference type="ARBA" id="ARBA00023136"/>
    </source>
</evidence>
<evidence type="ECO:0000256" key="5">
    <source>
        <dbReference type="ARBA" id="ARBA00022679"/>
    </source>
</evidence>
<evidence type="ECO:0000256" key="10">
    <source>
        <dbReference type="ARBA" id="ARBA00022989"/>
    </source>
</evidence>
<dbReference type="Gene3D" id="1.10.287.3610">
    <property type="match status" value="1"/>
</dbReference>
<dbReference type="eggNOG" id="COG0818">
    <property type="taxonomic scope" value="Bacteria"/>
</dbReference>
<keyword evidence="7 17" id="KW-0547">Nucleotide-binding</keyword>
<keyword evidence="4" id="KW-0444">Lipid biosynthesis</keyword>
<feature type="transmembrane region" description="Helical" evidence="19">
    <location>
        <begin position="56"/>
        <end position="76"/>
    </location>
</feature>
<evidence type="ECO:0000256" key="17">
    <source>
        <dbReference type="PIRSR" id="PIRSR600829-3"/>
    </source>
</evidence>
<feature type="binding site" evidence="18">
    <location>
        <position position="29"/>
    </location>
    <ligand>
        <name>a divalent metal cation</name>
        <dbReference type="ChEBI" id="CHEBI:60240"/>
    </ligand>
</feature>
<dbReference type="STRING" id="1385511.GCA_000425225_04193"/>
<keyword evidence="5" id="KW-0808">Transferase</keyword>
<keyword evidence="11" id="KW-0443">Lipid metabolism</keyword>
<dbReference type="CDD" id="cd14265">
    <property type="entry name" value="UDPK_IM_like"/>
    <property type="match status" value="1"/>
</dbReference>
<keyword evidence="21" id="KW-1185">Reference proteome</keyword>
<evidence type="ECO:0000256" key="3">
    <source>
        <dbReference type="ARBA" id="ARBA00022475"/>
    </source>
</evidence>
<keyword evidence="10 19" id="KW-1133">Transmembrane helix</keyword>
<evidence type="ECO:0000313" key="21">
    <source>
        <dbReference type="Proteomes" id="UP000030403"/>
    </source>
</evidence>
<accession>A0A0A5FS02</accession>
<evidence type="ECO:0000256" key="6">
    <source>
        <dbReference type="ARBA" id="ARBA00022692"/>
    </source>
</evidence>
<organism evidence="20 21">
    <name type="scientific">Pontibacillus marinus BH030004 = DSM 16465</name>
    <dbReference type="NCBI Taxonomy" id="1385511"/>
    <lineage>
        <taxon>Bacteria</taxon>
        <taxon>Bacillati</taxon>
        <taxon>Bacillota</taxon>
        <taxon>Bacilli</taxon>
        <taxon>Bacillales</taxon>
        <taxon>Bacillaceae</taxon>
        <taxon>Pontibacillus</taxon>
    </lineage>
</organism>
<evidence type="ECO:0000256" key="16">
    <source>
        <dbReference type="PIRSR" id="PIRSR600829-2"/>
    </source>
</evidence>
<evidence type="ECO:0000256" key="4">
    <source>
        <dbReference type="ARBA" id="ARBA00022516"/>
    </source>
</evidence>
<evidence type="ECO:0000256" key="13">
    <source>
        <dbReference type="ARBA" id="ARBA00023209"/>
    </source>
</evidence>
<keyword evidence="18" id="KW-0479">Metal-binding</keyword>
<evidence type="ECO:0000256" key="14">
    <source>
        <dbReference type="ARBA" id="ARBA00023264"/>
    </source>
</evidence>
<feature type="active site" description="Proton acceptor" evidence="15">
    <location>
        <position position="70"/>
    </location>
</feature>
<dbReference type="GO" id="GO:0046872">
    <property type="term" value="F:metal ion binding"/>
    <property type="evidence" value="ECO:0007669"/>
    <property type="project" value="UniProtKB-KW"/>
</dbReference>
<dbReference type="InterPro" id="IPR036945">
    <property type="entry name" value="DAGK_sf"/>
</dbReference>
<evidence type="ECO:0000256" key="9">
    <source>
        <dbReference type="ARBA" id="ARBA00022840"/>
    </source>
</evidence>
<evidence type="ECO:0000256" key="7">
    <source>
        <dbReference type="ARBA" id="ARBA00022741"/>
    </source>
</evidence>
<comment type="cofactor">
    <cofactor evidence="18">
        <name>Mg(2+)</name>
        <dbReference type="ChEBI" id="CHEBI:18420"/>
    </cofactor>
    <text evidence="18">Mn(2+), Zn(2+), Cd(2+) and Co(2+) support activity to lesser extents.</text>
</comment>
<dbReference type="Proteomes" id="UP000030403">
    <property type="component" value="Unassembled WGS sequence"/>
</dbReference>
<evidence type="ECO:0000256" key="8">
    <source>
        <dbReference type="ARBA" id="ARBA00022777"/>
    </source>
</evidence>
<keyword evidence="12 19" id="KW-0472">Membrane</keyword>
<dbReference type="InterPro" id="IPR033717">
    <property type="entry name" value="UDPK"/>
</dbReference>
<evidence type="ECO:0008006" key="22">
    <source>
        <dbReference type="Google" id="ProtNLM"/>
    </source>
</evidence>
<evidence type="ECO:0000256" key="11">
    <source>
        <dbReference type="ARBA" id="ARBA00023098"/>
    </source>
</evidence>
<evidence type="ECO:0000313" key="20">
    <source>
        <dbReference type="EMBL" id="KGX83516.1"/>
    </source>
</evidence>
<evidence type="ECO:0000256" key="15">
    <source>
        <dbReference type="PIRSR" id="PIRSR600829-1"/>
    </source>
</evidence>
<keyword evidence="6 19" id="KW-0812">Transmembrane</keyword>
<keyword evidence="9 17" id="KW-0067">ATP-binding</keyword>
<dbReference type="OrthoDB" id="9789934at2"/>
<keyword evidence="8" id="KW-0418">Kinase</keyword>
<protein>
    <recommendedName>
        <fullName evidence="22">Diacylglycerol kinase</fullName>
    </recommendedName>
</protein>
<evidence type="ECO:0000256" key="18">
    <source>
        <dbReference type="PIRSR" id="PIRSR600829-4"/>
    </source>
</evidence>
<feature type="transmembrane region" description="Helical" evidence="19">
    <location>
        <begin position="97"/>
        <end position="118"/>
    </location>
</feature>
<evidence type="ECO:0000256" key="1">
    <source>
        <dbReference type="ARBA" id="ARBA00004651"/>
    </source>
</evidence>
<keyword evidence="14" id="KW-1208">Phospholipid metabolism</keyword>
<evidence type="ECO:0000256" key="2">
    <source>
        <dbReference type="ARBA" id="ARBA00005967"/>
    </source>
</evidence>
<proteinExistence type="inferred from homology"/>
<comment type="subcellular location">
    <subcellularLocation>
        <location evidence="1">Cell membrane</location>
        <topology evidence="1">Multi-pass membrane protein</topology>
    </subcellularLocation>
</comment>
<comment type="similarity">
    <text evidence="2">Belongs to the bacterial diacylglycerol kinase family.</text>
</comment>
<dbReference type="InterPro" id="IPR000829">
    <property type="entry name" value="DAGK"/>
</dbReference>
<comment type="caution">
    <text evidence="20">The sequence shown here is derived from an EMBL/GenBank/DDBJ whole genome shotgun (WGS) entry which is preliminary data.</text>
</comment>
<reference evidence="20 21" key="1">
    <citation type="submission" date="2013-08" db="EMBL/GenBank/DDBJ databases">
        <authorList>
            <person name="Huang J."/>
            <person name="Wang G."/>
        </authorList>
    </citation>
    <scope>NUCLEOTIDE SEQUENCE [LARGE SCALE GENOMIC DNA]</scope>
    <source>
        <strain evidence="20 21">BH030004</strain>
    </source>
</reference>
<dbReference type="RefSeq" id="WP_027447652.1">
    <property type="nucleotide sequence ID" value="NZ_AULJ01000080.1"/>
</dbReference>
<dbReference type="PANTHER" id="PTHR34299">
    <property type="entry name" value="DIACYLGLYCEROL KINASE"/>
    <property type="match status" value="1"/>
</dbReference>
<gene>
    <name evidence="20" type="ORF">N783_02890</name>
</gene>
<keyword evidence="13" id="KW-0594">Phospholipid biosynthesis</keyword>
<dbReference type="EMBL" id="AVPF01000102">
    <property type="protein sequence ID" value="KGX83516.1"/>
    <property type="molecule type" value="Genomic_DNA"/>
</dbReference>
<dbReference type="GO" id="GO:0005524">
    <property type="term" value="F:ATP binding"/>
    <property type="evidence" value="ECO:0007669"/>
    <property type="project" value="UniProtKB-KW"/>
</dbReference>
<sequence>MPLDSKEGKKKLIGFSFAFNGIKEIIKSERNFRIHLITTFIIVLMGLFFNIQPYEWISICLVVSLVLILEMINSAIERIMDFLSPDRHTIVGQIKDITAGSVLVAAITSAVIGAIIFLPKIMNLLGF</sequence>
<name>A0A0A5FS02_9BACI</name>
<keyword evidence="18" id="KW-0460">Magnesium</keyword>
<dbReference type="GO" id="GO:0005886">
    <property type="term" value="C:plasma membrane"/>
    <property type="evidence" value="ECO:0007669"/>
    <property type="project" value="UniProtKB-SubCell"/>
</dbReference>
<feature type="binding site" evidence="18">
    <location>
        <position position="77"/>
    </location>
    <ligand>
        <name>a divalent metal cation</name>
        <dbReference type="ChEBI" id="CHEBI:60240"/>
    </ligand>
</feature>
<dbReference type="AlphaFoldDB" id="A0A0A5FS02"/>
<feature type="binding site" evidence="16">
    <location>
        <position position="70"/>
    </location>
    <ligand>
        <name>substrate</name>
    </ligand>
</feature>